<dbReference type="SUPFAM" id="SSF51735">
    <property type="entry name" value="NAD(P)-binding Rossmann-fold domains"/>
    <property type="match status" value="1"/>
</dbReference>
<sequence>MTDAPTPRARTNEPTQASSLPSLAITGASGNVGGAAARLLSERGLPLRLLANTPSRAPELPGAVAVKCSYEDTLTTRVALEGVDVLFMVSAPESEDRLSKHLAFVDAAAASGVRHIVYLSFMNAAPDATFTLARTHFYTEERIKASGMTYTFLRDNFYADFFAELPDEEGRILGPAGDGRVGVVAREDAGRVAAGVLADPGRYENQTLDVTGPEALTLDEIAAILTRVWGRPVTYVRETVEEAYESRKKWPAAQWEYDSWVSTYTSIARGEMAVVSTTVRDVTGRNPLTFEEVARAALASGR</sequence>
<name>A0A2I1HY24_9ACTO</name>
<dbReference type="RefSeq" id="WP_101602415.1">
    <property type="nucleotide sequence ID" value="NZ_PKKM01000015.1"/>
</dbReference>
<dbReference type="InterPro" id="IPR008030">
    <property type="entry name" value="NmrA-like"/>
</dbReference>
<dbReference type="PANTHER" id="PTHR43162">
    <property type="match status" value="1"/>
</dbReference>
<dbReference type="Gene3D" id="3.90.25.10">
    <property type="entry name" value="UDP-galactose 4-epimerase, domain 1"/>
    <property type="match status" value="1"/>
</dbReference>
<gene>
    <name evidence="3" type="ORF">CYJ22_09340</name>
</gene>
<evidence type="ECO:0000313" key="4">
    <source>
        <dbReference type="Proteomes" id="UP000234198"/>
    </source>
</evidence>
<protein>
    <submittedName>
        <fullName evidence="3">NAD(P)-dependent oxidoreductase</fullName>
    </submittedName>
</protein>
<evidence type="ECO:0000259" key="2">
    <source>
        <dbReference type="Pfam" id="PF05368"/>
    </source>
</evidence>
<comment type="caution">
    <text evidence="3">The sequence shown here is derived from an EMBL/GenBank/DDBJ whole genome shotgun (WGS) entry which is preliminary data.</text>
</comment>
<dbReference type="InterPro" id="IPR051604">
    <property type="entry name" value="Ergot_Alk_Oxidoreductase"/>
</dbReference>
<feature type="domain" description="NmrA-like" evidence="2">
    <location>
        <begin position="23"/>
        <end position="244"/>
    </location>
</feature>
<organism evidence="3 4">
    <name type="scientific">Schaalia odontolytica</name>
    <dbReference type="NCBI Taxonomy" id="1660"/>
    <lineage>
        <taxon>Bacteria</taxon>
        <taxon>Bacillati</taxon>
        <taxon>Actinomycetota</taxon>
        <taxon>Actinomycetes</taxon>
        <taxon>Actinomycetales</taxon>
        <taxon>Actinomycetaceae</taxon>
        <taxon>Schaalia</taxon>
    </lineage>
</organism>
<evidence type="ECO:0000313" key="3">
    <source>
        <dbReference type="EMBL" id="PKY63782.1"/>
    </source>
</evidence>
<dbReference type="EMBL" id="PKKM01000015">
    <property type="protein sequence ID" value="PKY63782.1"/>
    <property type="molecule type" value="Genomic_DNA"/>
</dbReference>
<dbReference type="Proteomes" id="UP000234198">
    <property type="component" value="Unassembled WGS sequence"/>
</dbReference>
<dbReference type="AlphaFoldDB" id="A0A2I1HY24"/>
<dbReference type="Pfam" id="PF05368">
    <property type="entry name" value="NmrA"/>
    <property type="match status" value="1"/>
</dbReference>
<dbReference type="CDD" id="cd05269">
    <property type="entry name" value="TMR_SDR_a"/>
    <property type="match status" value="1"/>
</dbReference>
<evidence type="ECO:0000256" key="1">
    <source>
        <dbReference type="SAM" id="MobiDB-lite"/>
    </source>
</evidence>
<proteinExistence type="predicted"/>
<accession>A0A2I1HY24</accession>
<dbReference type="Gene3D" id="3.40.50.720">
    <property type="entry name" value="NAD(P)-binding Rossmann-like Domain"/>
    <property type="match status" value="1"/>
</dbReference>
<dbReference type="InterPro" id="IPR036291">
    <property type="entry name" value="NAD(P)-bd_dom_sf"/>
</dbReference>
<feature type="compositionally biased region" description="Polar residues" evidence="1">
    <location>
        <begin position="12"/>
        <end position="21"/>
    </location>
</feature>
<reference evidence="3 4" key="1">
    <citation type="submission" date="2017-12" db="EMBL/GenBank/DDBJ databases">
        <title>Phylogenetic diversity of female urinary microbiome.</title>
        <authorList>
            <person name="Thomas-White K."/>
            <person name="Wolfe A.J."/>
        </authorList>
    </citation>
    <scope>NUCLEOTIDE SEQUENCE [LARGE SCALE GENOMIC DNA]</scope>
    <source>
        <strain evidence="3 4">UMB0018</strain>
    </source>
</reference>
<dbReference type="PANTHER" id="PTHR43162:SF1">
    <property type="entry name" value="PRESTALK A DIFFERENTIATION PROTEIN A"/>
    <property type="match status" value="1"/>
</dbReference>
<feature type="region of interest" description="Disordered" evidence="1">
    <location>
        <begin position="1"/>
        <end position="24"/>
    </location>
</feature>